<keyword evidence="1" id="KW-0812">Transmembrane</keyword>
<organism evidence="2 3">
    <name type="scientific">Cytobacillus spartinae</name>
    <dbReference type="NCBI Taxonomy" id="3299023"/>
    <lineage>
        <taxon>Bacteria</taxon>
        <taxon>Bacillati</taxon>
        <taxon>Bacillota</taxon>
        <taxon>Bacilli</taxon>
        <taxon>Bacillales</taxon>
        <taxon>Bacillaceae</taxon>
        <taxon>Cytobacillus</taxon>
    </lineage>
</organism>
<evidence type="ECO:0000313" key="3">
    <source>
        <dbReference type="Proteomes" id="UP001601059"/>
    </source>
</evidence>
<dbReference type="Proteomes" id="UP001601059">
    <property type="component" value="Unassembled WGS sequence"/>
</dbReference>
<name>A0ABW6KE28_9BACI</name>
<dbReference type="EMBL" id="JBIACK010000010">
    <property type="protein sequence ID" value="MFE8702494.1"/>
    <property type="molecule type" value="Genomic_DNA"/>
</dbReference>
<sequence length="123" mass="14616">MNERGFLYPFTLCVLLIFSTFLLVQSNLYLDEKRLLNEIEQMEKSRYYFLSSIKKMEFILAEESFENAGHLLFRDGGVHYIIEEETDRFKITFNLTVGSNDNLMGIGYYDKVSKKMIKWIEKN</sequence>
<protein>
    <submittedName>
        <fullName evidence="2">Competence type IV pilus minor pilin ComGG</fullName>
    </submittedName>
</protein>
<feature type="transmembrane region" description="Helical" evidence="1">
    <location>
        <begin position="6"/>
        <end position="24"/>
    </location>
</feature>
<comment type="caution">
    <text evidence="2">The sequence shown here is derived from an EMBL/GenBank/DDBJ whole genome shotgun (WGS) entry which is preliminary data.</text>
</comment>
<evidence type="ECO:0000256" key="1">
    <source>
        <dbReference type="SAM" id="Phobius"/>
    </source>
</evidence>
<gene>
    <name evidence="2" type="primary">comGG</name>
    <name evidence="2" type="ORF">ACFYKX_18005</name>
</gene>
<dbReference type="InterPro" id="IPR020372">
    <property type="entry name" value="Competence_ComGG"/>
</dbReference>
<evidence type="ECO:0000313" key="2">
    <source>
        <dbReference type="EMBL" id="MFE8702494.1"/>
    </source>
</evidence>
<keyword evidence="1" id="KW-1133">Transmembrane helix</keyword>
<proteinExistence type="predicted"/>
<dbReference type="Pfam" id="PF14173">
    <property type="entry name" value="ComGG"/>
    <property type="match status" value="1"/>
</dbReference>
<keyword evidence="3" id="KW-1185">Reference proteome</keyword>
<dbReference type="RefSeq" id="WP_389362459.1">
    <property type="nucleotide sequence ID" value="NZ_JBIACK010000010.1"/>
</dbReference>
<reference evidence="2 3" key="1">
    <citation type="submission" date="2024-08" db="EMBL/GenBank/DDBJ databases">
        <title>Two novel Cytobacillus novel species.</title>
        <authorList>
            <person name="Liu G."/>
        </authorList>
    </citation>
    <scope>NUCLEOTIDE SEQUENCE [LARGE SCALE GENOMIC DNA]</scope>
    <source>
        <strain evidence="2 3">FJAT-54145</strain>
    </source>
</reference>
<accession>A0ABW6KE28</accession>
<keyword evidence="1" id="KW-0472">Membrane</keyword>